<dbReference type="Pfam" id="PF02985">
    <property type="entry name" value="HEAT"/>
    <property type="match status" value="1"/>
</dbReference>
<dbReference type="HOGENOM" id="CLU_006095_0_0_1"/>
<feature type="repeat" description="HEAT" evidence="2">
    <location>
        <begin position="646"/>
        <end position="684"/>
    </location>
</feature>
<sequence>MGADAISADANLDFTEFDSEGLNALEKIYLFSRSRASFHRVFILHALPRYLDQMSSEDAVEYVLPLLNGLALDEDEAVQEALACQLVNIIWWFITHCQVVEDERISQLVEALDTTPQPDEHHQTSDEADATQLSVQAFTPILGTLLLSQNALVGTPARNAVVELLKRIWHADEREAGRPAHPLADDEMQRPDYDMGFLQRPERRLFEHELVYQVVIGMGRLDLPDTDEGPLSTMSTPRSIGEYNHSISESQSLEYPMQTPPGPDTSTAGSTPLAVPTGNAHDSYFPAFSSIHPTPAPATSPSGHLASVADERRTVEVATPPTFQLNFPPPSPRREAGVNTPTPGGSSPLRTTPPAPLPHPVAAQSAPAMSTEATMSLDDYFSQISPESDDVINSDVSPQDMEVYIEEGRDIGEEAAMGRLSSMSLMAAVTASGTCGLTEETKNAFVTEVERVGRDPVYWVRREAAFAVGALAKVVPDEVVTSSLLPLFETLYQDPTWHVRHSVLFALPAILSRLPAHRRRSLALSVILPLASDNSPTVRSAVLESLGEVLDAFHGDPYGPPQELLNIFLGVRDGHVRPIQLQDEQPQSAAPPSAGPSSESSFSSNISSKDGFNTHDIYEDPARPLVCAFNTPAVALTLGSSRWPELRPLYRSLARNPSFKVRRTLAASIGEIAKIIGSEHAKEDLMDVWWSSLDADESEVRLKAIECAATFVGALERPLRREVMRRLAEAFTTQRLKGWREREEVVKNLPSLLTISDLEEEVLRDLFMRALGDRVSAIREAAISVFPAFVRAWQAVPQWVNQLRSEIRALARSDAYRERTTFVTCEQSLLDSGHRDFIILDDEYFEILSLLAQDTIVDVRIRAARLLGTISDIYGNGPQSTVMSQVLKLTTPLLQDNSQDVRAFAAAVHARGVRPRSLAPAHSTHSVATFSRPPPPTPS</sequence>
<dbReference type="Proteomes" id="UP000015241">
    <property type="component" value="Unassembled WGS sequence"/>
</dbReference>
<dbReference type="OrthoDB" id="340346at2759"/>
<reference evidence="4 5" key="1">
    <citation type="journal article" date="2012" name="Science">
        <title>The Paleozoic origin of enzymatic lignin decomposition reconstructed from 31 fungal genomes.</title>
        <authorList>
            <person name="Floudas D."/>
            <person name="Binder M."/>
            <person name="Riley R."/>
            <person name="Barry K."/>
            <person name="Blanchette R.A."/>
            <person name="Henrissat B."/>
            <person name="Martinez A.T."/>
            <person name="Otillar R."/>
            <person name="Spatafora J.W."/>
            <person name="Yadav J.S."/>
            <person name="Aerts A."/>
            <person name="Benoit I."/>
            <person name="Boyd A."/>
            <person name="Carlson A."/>
            <person name="Copeland A."/>
            <person name="Coutinho P.M."/>
            <person name="de Vries R.P."/>
            <person name="Ferreira P."/>
            <person name="Findley K."/>
            <person name="Foster B."/>
            <person name="Gaskell J."/>
            <person name="Glotzer D."/>
            <person name="Gorecki P."/>
            <person name="Heitman J."/>
            <person name="Hesse C."/>
            <person name="Hori C."/>
            <person name="Igarashi K."/>
            <person name="Jurgens J.A."/>
            <person name="Kallen N."/>
            <person name="Kersten P."/>
            <person name="Kohler A."/>
            <person name="Kuees U."/>
            <person name="Kumar T.K.A."/>
            <person name="Kuo A."/>
            <person name="LaButti K."/>
            <person name="Larrondo L.F."/>
            <person name="Lindquist E."/>
            <person name="Ling A."/>
            <person name="Lombard V."/>
            <person name="Lucas S."/>
            <person name="Lundell T."/>
            <person name="Martin R."/>
            <person name="McLaughlin D.J."/>
            <person name="Morgenstern I."/>
            <person name="Morin E."/>
            <person name="Murat C."/>
            <person name="Nagy L.G."/>
            <person name="Nolan M."/>
            <person name="Ohm R.A."/>
            <person name="Patyshakuliyeva A."/>
            <person name="Rokas A."/>
            <person name="Ruiz-Duenas F.J."/>
            <person name="Sabat G."/>
            <person name="Salamov A."/>
            <person name="Samejima M."/>
            <person name="Schmutz J."/>
            <person name="Slot J.C."/>
            <person name="St John F."/>
            <person name="Stenlid J."/>
            <person name="Sun H."/>
            <person name="Sun S."/>
            <person name="Syed K."/>
            <person name="Tsang A."/>
            <person name="Wiebenga A."/>
            <person name="Young D."/>
            <person name="Pisabarro A."/>
            <person name="Eastwood D.C."/>
            <person name="Martin F."/>
            <person name="Cullen D."/>
            <person name="Grigoriev I.V."/>
            <person name="Hibbett D.S."/>
        </authorList>
    </citation>
    <scope>NUCLEOTIDE SEQUENCE</scope>
    <source>
        <strain evidence="5">FP-58527</strain>
    </source>
</reference>
<proteinExistence type="predicted"/>
<gene>
    <name evidence="4" type="ORF">FOMPIDRAFT_133852</name>
</gene>
<dbReference type="PANTHER" id="PTHR10648:SF1">
    <property type="entry name" value="SERINE_THREONINE-PROTEIN PHOSPHATASE 4 REGULATORY SUBUNIT 1"/>
    <property type="match status" value="1"/>
</dbReference>
<dbReference type="InParanoid" id="S8EPP5"/>
<feature type="region of interest" description="Disordered" evidence="3">
    <location>
        <begin position="321"/>
        <end position="362"/>
    </location>
</feature>
<evidence type="ECO:0000256" key="3">
    <source>
        <dbReference type="SAM" id="MobiDB-lite"/>
    </source>
</evidence>
<dbReference type="PANTHER" id="PTHR10648">
    <property type="entry name" value="SERINE/THREONINE-PROTEIN PHOSPHATASE PP2A 65 KDA REGULATORY SUBUNIT"/>
    <property type="match status" value="1"/>
</dbReference>
<dbReference type="Gene3D" id="1.25.10.10">
    <property type="entry name" value="Leucine-rich Repeat Variant"/>
    <property type="match status" value="1"/>
</dbReference>
<evidence type="ECO:0000256" key="1">
    <source>
        <dbReference type="ARBA" id="ARBA00022737"/>
    </source>
</evidence>
<dbReference type="EMBL" id="KE504122">
    <property type="protein sequence ID" value="EPT06098.1"/>
    <property type="molecule type" value="Genomic_DNA"/>
</dbReference>
<dbReference type="InterPro" id="IPR051023">
    <property type="entry name" value="PP2A_Regulatory_Subunit_A"/>
</dbReference>
<dbReference type="eggNOG" id="KOG0211">
    <property type="taxonomic scope" value="Eukaryota"/>
</dbReference>
<protein>
    <recommendedName>
        <fullName evidence="6">ARM repeat-containing protein</fullName>
    </recommendedName>
</protein>
<dbReference type="SUPFAM" id="SSF48371">
    <property type="entry name" value="ARM repeat"/>
    <property type="match status" value="1"/>
</dbReference>
<evidence type="ECO:0000256" key="2">
    <source>
        <dbReference type="PROSITE-ProRule" id="PRU00103"/>
    </source>
</evidence>
<dbReference type="GO" id="GO:0019888">
    <property type="term" value="F:protein phosphatase regulator activity"/>
    <property type="evidence" value="ECO:0007669"/>
    <property type="project" value="TreeGrafter"/>
</dbReference>
<feature type="compositionally biased region" description="Polar residues" evidence="3">
    <location>
        <begin position="339"/>
        <end position="350"/>
    </location>
</feature>
<organism evidence="4 5">
    <name type="scientific">Fomitopsis schrenkii</name>
    <name type="common">Brown rot fungus</name>
    <dbReference type="NCBI Taxonomy" id="2126942"/>
    <lineage>
        <taxon>Eukaryota</taxon>
        <taxon>Fungi</taxon>
        <taxon>Dikarya</taxon>
        <taxon>Basidiomycota</taxon>
        <taxon>Agaricomycotina</taxon>
        <taxon>Agaricomycetes</taxon>
        <taxon>Polyporales</taxon>
        <taxon>Fomitopsis</taxon>
    </lineage>
</organism>
<keyword evidence="5" id="KW-1185">Reference proteome</keyword>
<dbReference type="PROSITE" id="PS50077">
    <property type="entry name" value="HEAT_REPEAT"/>
    <property type="match status" value="3"/>
</dbReference>
<evidence type="ECO:0000313" key="5">
    <source>
        <dbReference type="Proteomes" id="UP000015241"/>
    </source>
</evidence>
<name>S8EPP5_FOMSC</name>
<dbReference type="InterPro" id="IPR011989">
    <property type="entry name" value="ARM-like"/>
</dbReference>
<dbReference type="InterPro" id="IPR021133">
    <property type="entry name" value="HEAT_type_2"/>
</dbReference>
<feature type="repeat" description="HEAT" evidence="2">
    <location>
        <begin position="484"/>
        <end position="522"/>
    </location>
</feature>
<keyword evidence="1" id="KW-0677">Repeat</keyword>
<accession>S8EPP5</accession>
<dbReference type="InterPro" id="IPR000357">
    <property type="entry name" value="HEAT"/>
</dbReference>
<feature type="repeat" description="HEAT" evidence="2">
    <location>
        <begin position="523"/>
        <end position="558"/>
    </location>
</feature>
<dbReference type="STRING" id="743788.S8EPP5"/>
<feature type="region of interest" description="Disordered" evidence="3">
    <location>
        <begin position="915"/>
        <end position="939"/>
    </location>
</feature>
<feature type="compositionally biased region" description="Low complexity" evidence="3">
    <location>
        <begin position="588"/>
        <end position="606"/>
    </location>
</feature>
<dbReference type="GO" id="GO:0005737">
    <property type="term" value="C:cytoplasm"/>
    <property type="evidence" value="ECO:0007669"/>
    <property type="project" value="TreeGrafter"/>
</dbReference>
<evidence type="ECO:0000313" key="4">
    <source>
        <dbReference type="EMBL" id="EPT06098.1"/>
    </source>
</evidence>
<dbReference type="InterPro" id="IPR016024">
    <property type="entry name" value="ARM-type_fold"/>
</dbReference>
<evidence type="ECO:0008006" key="6">
    <source>
        <dbReference type="Google" id="ProtNLM"/>
    </source>
</evidence>
<dbReference type="AlphaFoldDB" id="S8EPP5"/>
<feature type="region of interest" description="Disordered" evidence="3">
    <location>
        <begin position="583"/>
        <end position="606"/>
    </location>
</feature>